<accession>A0A8I1ACL7</accession>
<dbReference type="PROSITE" id="PS51257">
    <property type="entry name" value="PROKAR_LIPOPROTEIN"/>
    <property type="match status" value="1"/>
</dbReference>
<protein>
    <submittedName>
        <fullName evidence="1">Uncharacterized protein</fullName>
    </submittedName>
</protein>
<proteinExistence type="predicted"/>
<keyword evidence="2" id="KW-1185">Reference proteome</keyword>
<evidence type="ECO:0000313" key="1">
    <source>
        <dbReference type="EMBL" id="MBH8594894.1"/>
    </source>
</evidence>
<sequence>MNFKRSWIVFILLFVYLLAGCTGTGGVGDMDKAEEKEIKEKAIRYIKDTYNKEYEVSDVTKDFLSGQIYTVEGNIKDDKNTYVAIIMEQNEIRDTYVETLWTEELKPKITSLVQKHFDERKIEHIAYSNGPKKDKYTGEIPSVFEVLKNEGAPDYELIVKLRVYEQNGQYEKGIKSFLEELKKLNFNQVGVTIFVADDELKSAPKEAEESQYTLYRYNISFEDIQNIDIDHHDLDQYKTVIKE</sequence>
<dbReference type="RefSeq" id="WP_181732545.1">
    <property type="nucleotide sequence ID" value="NZ_JACEIR010000008.1"/>
</dbReference>
<reference evidence="1 2" key="1">
    <citation type="submission" date="2020-12" db="EMBL/GenBank/DDBJ databases">
        <title>WGS of Thermoactinomyces spp.</title>
        <authorList>
            <person name="Cheng K."/>
        </authorList>
    </citation>
    <scope>NUCLEOTIDE SEQUENCE [LARGE SCALE GENOMIC DNA]</scope>
    <source>
        <strain evidence="2">CICC 10671\DSM 43846</strain>
    </source>
</reference>
<gene>
    <name evidence="1" type="ORF">I8U20_06070</name>
</gene>
<name>A0A8I1ACL7_THEIN</name>
<dbReference type="Proteomes" id="UP000633619">
    <property type="component" value="Unassembled WGS sequence"/>
</dbReference>
<dbReference type="EMBL" id="JAECVW010000002">
    <property type="protein sequence ID" value="MBH8594894.1"/>
    <property type="molecule type" value="Genomic_DNA"/>
</dbReference>
<organism evidence="1 2">
    <name type="scientific">Thermoactinomyces intermedius</name>
    <dbReference type="NCBI Taxonomy" id="2024"/>
    <lineage>
        <taxon>Bacteria</taxon>
        <taxon>Bacillati</taxon>
        <taxon>Bacillota</taxon>
        <taxon>Bacilli</taxon>
        <taxon>Bacillales</taxon>
        <taxon>Thermoactinomycetaceae</taxon>
        <taxon>Thermoactinomyces</taxon>
    </lineage>
</organism>
<evidence type="ECO:0000313" key="2">
    <source>
        <dbReference type="Proteomes" id="UP000633619"/>
    </source>
</evidence>
<comment type="caution">
    <text evidence="1">The sequence shown here is derived from an EMBL/GenBank/DDBJ whole genome shotgun (WGS) entry which is preliminary data.</text>
</comment>
<dbReference type="AlphaFoldDB" id="A0A8I1ACL7"/>